<gene>
    <name evidence="2" type="ORF">SAMN05428946_1606</name>
</gene>
<name>A0A1U7PN45_9BACI</name>
<protein>
    <submittedName>
        <fullName evidence="2">Nuclease-related domain-containing protein</fullName>
    </submittedName>
</protein>
<evidence type="ECO:0000313" key="2">
    <source>
        <dbReference type="EMBL" id="SIT83348.1"/>
    </source>
</evidence>
<dbReference type="AlphaFoldDB" id="A0A1U7PN45"/>
<dbReference type="EMBL" id="FTPL01000002">
    <property type="protein sequence ID" value="SIT83348.1"/>
    <property type="molecule type" value="Genomic_DNA"/>
</dbReference>
<dbReference type="InterPro" id="IPR011528">
    <property type="entry name" value="NERD"/>
</dbReference>
<organism evidence="2 3">
    <name type="scientific">Edaphobacillus lindanitolerans</name>
    <dbReference type="NCBI Taxonomy" id="550447"/>
    <lineage>
        <taxon>Bacteria</taxon>
        <taxon>Bacillati</taxon>
        <taxon>Bacillota</taxon>
        <taxon>Bacilli</taxon>
        <taxon>Bacillales</taxon>
        <taxon>Bacillaceae</taxon>
        <taxon>Edaphobacillus</taxon>
    </lineage>
</organism>
<proteinExistence type="predicted"/>
<dbReference type="PROSITE" id="PS50965">
    <property type="entry name" value="NERD"/>
    <property type="match status" value="1"/>
</dbReference>
<sequence>MAGERRVLGLLHSILLPEECQILHDLNFRLPGGQQFQVDILAIFKSGAILLETKQIAGRLKFCTSPASLQKLSENGQVIASMECPAAQLHDQIGNMAELLYRNNIRLPISGRVVFANHPIIEQIPSNLPVIKARELRRYIRTKLQEPACLQKGEINTVASVIRSQQVHYLPFPFSERHGFTDRDFYLGPLCSKCRGRLTKQTERAWNCASCNAVHREPYAETLLAYFVLISNRITVKQCMKLLLLRSSTHARNIINRFAVRKVGQGKHTEYELDYEQQFKRLFNDKRTGLLLLND</sequence>
<dbReference type="Pfam" id="PF08378">
    <property type="entry name" value="NERD"/>
    <property type="match status" value="1"/>
</dbReference>
<feature type="domain" description="NERD" evidence="1">
    <location>
        <begin position="1"/>
        <end position="119"/>
    </location>
</feature>
<accession>A0A1U7PN45</accession>
<evidence type="ECO:0000313" key="3">
    <source>
        <dbReference type="Proteomes" id="UP000187550"/>
    </source>
</evidence>
<reference evidence="3" key="1">
    <citation type="submission" date="2017-01" db="EMBL/GenBank/DDBJ databases">
        <authorList>
            <person name="Varghese N."/>
            <person name="Submissions S."/>
        </authorList>
    </citation>
    <scope>NUCLEOTIDE SEQUENCE [LARGE SCALE GENOMIC DNA]</scope>
    <source>
        <strain evidence="3">MNA4</strain>
    </source>
</reference>
<dbReference type="Proteomes" id="UP000187550">
    <property type="component" value="Unassembled WGS sequence"/>
</dbReference>
<evidence type="ECO:0000259" key="1">
    <source>
        <dbReference type="PROSITE" id="PS50965"/>
    </source>
</evidence>
<keyword evidence="3" id="KW-1185">Reference proteome</keyword>